<name>A0ACA9NHS7_9GLOM</name>
<feature type="non-terminal residue" evidence="1">
    <location>
        <position position="1"/>
    </location>
</feature>
<comment type="caution">
    <text evidence="1">The sequence shown here is derived from an EMBL/GenBank/DDBJ whole genome shotgun (WGS) entry which is preliminary data.</text>
</comment>
<evidence type="ECO:0000313" key="1">
    <source>
        <dbReference type="EMBL" id="CAG8655636.1"/>
    </source>
</evidence>
<organism evidence="1 2">
    <name type="scientific">Dentiscutata heterogama</name>
    <dbReference type="NCBI Taxonomy" id="1316150"/>
    <lineage>
        <taxon>Eukaryota</taxon>
        <taxon>Fungi</taxon>
        <taxon>Fungi incertae sedis</taxon>
        <taxon>Mucoromycota</taxon>
        <taxon>Glomeromycotina</taxon>
        <taxon>Glomeromycetes</taxon>
        <taxon>Diversisporales</taxon>
        <taxon>Gigasporaceae</taxon>
        <taxon>Dentiscutata</taxon>
    </lineage>
</organism>
<dbReference type="EMBL" id="CAJVPU010016812">
    <property type="protein sequence ID" value="CAG8655636.1"/>
    <property type="molecule type" value="Genomic_DNA"/>
</dbReference>
<dbReference type="Proteomes" id="UP000789702">
    <property type="component" value="Unassembled WGS sequence"/>
</dbReference>
<protein>
    <submittedName>
        <fullName evidence="1">13679_t:CDS:1</fullName>
    </submittedName>
</protein>
<reference evidence="1" key="1">
    <citation type="submission" date="2021-06" db="EMBL/GenBank/DDBJ databases">
        <authorList>
            <person name="Kallberg Y."/>
            <person name="Tangrot J."/>
            <person name="Rosling A."/>
        </authorList>
    </citation>
    <scope>NUCLEOTIDE SEQUENCE</scope>
    <source>
        <strain evidence="1">IL203A</strain>
    </source>
</reference>
<gene>
    <name evidence="1" type="ORF">DHETER_LOCUS9508</name>
</gene>
<sequence>MRWVGKRTWVCLWSLAKLNRRRYFMLQKELLSTRVWKWLDDNNN</sequence>
<keyword evidence="2" id="KW-1185">Reference proteome</keyword>
<evidence type="ECO:0000313" key="2">
    <source>
        <dbReference type="Proteomes" id="UP000789702"/>
    </source>
</evidence>
<accession>A0ACA9NHS7</accession>
<proteinExistence type="predicted"/>